<dbReference type="InterPro" id="IPR001173">
    <property type="entry name" value="Glyco_trans_2-like"/>
</dbReference>
<feature type="compositionally biased region" description="Pro residues" evidence="4">
    <location>
        <begin position="295"/>
        <end position="309"/>
    </location>
</feature>
<keyword evidence="3" id="KW-0808">Transferase</keyword>
<sequence length="309" mass="32210">MSEGSDVLAGIVVYHPNEAHLARLVTAVAPDVREVAVYANSPVGAALAERLAQAAGDTPVAVLDPQGNRGLGEAYNALAARAEAQGDAFLFLLDQDSLPAPGAVPALAGIFRQLAAAGERPALVGAQPVDAEGAPLPVAAAPAGAGAPARRARFAYSSGSLVGCAAARAVGPFRADFFIDAIDVEWGLRAADRGHSVWIAPGVPMRHDLGRGVIRLPLGLTLTDQPPRRLYTFIRNQLAMLRLAHVPPAHKARTLALMPARLAVYLVHNRFSREVRRAIGLGLADGLRHRLGPPDRLPPPSPAGPPGGR</sequence>
<dbReference type="SUPFAM" id="SSF53448">
    <property type="entry name" value="Nucleotide-diphospho-sugar transferases"/>
    <property type="match status" value="1"/>
</dbReference>
<accession>A0ABQ4SGY9</accession>
<dbReference type="EMBL" id="BPQQ01000031">
    <property type="protein sequence ID" value="GJE00936.1"/>
    <property type="molecule type" value="Genomic_DNA"/>
</dbReference>
<comment type="similarity">
    <text evidence="1">Belongs to the glycosyltransferase 2 family.</text>
</comment>
<dbReference type="RefSeq" id="WP_238235742.1">
    <property type="nucleotide sequence ID" value="NZ_BPQQ01000031.1"/>
</dbReference>
<dbReference type="PANTHER" id="PTHR43179:SF12">
    <property type="entry name" value="GALACTOFURANOSYLTRANSFERASE GLFT2"/>
    <property type="match status" value="1"/>
</dbReference>
<protein>
    <recommendedName>
        <fullName evidence="5">Glycosyltransferase 2-like domain-containing protein</fullName>
    </recommendedName>
</protein>
<evidence type="ECO:0000256" key="1">
    <source>
        <dbReference type="ARBA" id="ARBA00006739"/>
    </source>
</evidence>
<gene>
    <name evidence="6" type="ORF">GMJLKIPL_2864</name>
</gene>
<evidence type="ECO:0000256" key="4">
    <source>
        <dbReference type="SAM" id="MobiDB-lite"/>
    </source>
</evidence>
<reference evidence="6" key="2">
    <citation type="submission" date="2021-08" db="EMBL/GenBank/DDBJ databases">
        <authorList>
            <person name="Tani A."/>
            <person name="Ola A."/>
            <person name="Ogura Y."/>
            <person name="Katsura K."/>
            <person name="Hayashi T."/>
        </authorList>
    </citation>
    <scope>NUCLEOTIDE SEQUENCE</scope>
    <source>
        <strain evidence="6">DSM 17168</strain>
    </source>
</reference>
<evidence type="ECO:0000256" key="2">
    <source>
        <dbReference type="ARBA" id="ARBA00022676"/>
    </source>
</evidence>
<dbReference type="Pfam" id="PF00535">
    <property type="entry name" value="Glycos_transf_2"/>
    <property type="match status" value="1"/>
</dbReference>
<keyword evidence="2" id="KW-0328">Glycosyltransferase</keyword>
<comment type="caution">
    <text evidence="6">The sequence shown here is derived from an EMBL/GenBank/DDBJ whole genome shotgun (WGS) entry which is preliminary data.</text>
</comment>
<feature type="region of interest" description="Disordered" evidence="4">
    <location>
        <begin position="290"/>
        <end position="309"/>
    </location>
</feature>
<reference evidence="6" key="1">
    <citation type="journal article" date="2021" name="Front. Microbiol.">
        <title>Comprehensive Comparative Genomics and Phenotyping of Methylobacterium Species.</title>
        <authorList>
            <person name="Alessa O."/>
            <person name="Ogura Y."/>
            <person name="Fujitani Y."/>
            <person name="Takami H."/>
            <person name="Hayashi T."/>
            <person name="Sahin N."/>
            <person name="Tani A."/>
        </authorList>
    </citation>
    <scope>NUCLEOTIDE SEQUENCE</scope>
    <source>
        <strain evidence="6">DSM 17168</strain>
    </source>
</reference>
<evidence type="ECO:0000256" key="3">
    <source>
        <dbReference type="ARBA" id="ARBA00022679"/>
    </source>
</evidence>
<keyword evidence="7" id="KW-1185">Reference proteome</keyword>
<proteinExistence type="inferred from homology"/>
<dbReference type="PANTHER" id="PTHR43179">
    <property type="entry name" value="RHAMNOSYLTRANSFERASE WBBL"/>
    <property type="match status" value="1"/>
</dbReference>
<evidence type="ECO:0000313" key="6">
    <source>
        <dbReference type="EMBL" id="GJE00936.1"/>
    </source>
</evidence>
<dbReference type="InterPro" id="IPR029044">
    <property type="entry name" value="Nucleotide-diphossugar_trans"/>
</dbReference>
<evidence type="ECO:0000313" key="7">
    <source>
        <dbReference type="Proteomes" id="UP001055153"/>
    </source>
</evidence>
<evidence type="ECO:0000259" key="5">
    <source>
        <dbReference type="Pfam" id="PF00535"/>
    </source>
</evidence>
<feature type="domain" description="Glycosyltransferase 2-like" evidence="5">
    <location>
        <begin position="45"/>
        <end position="114"/>
    </location>
</feature>
<dbReference type="Gene3D" id="3.90.550.10">
    <property type="entry name" value="Spore Coat Polysaccharide Biosynthesis Protein SpsA, Chain A"/>
    <property type="match status" value="1"/>
</dbReference>
<dbReference type="Proteomes" id="UP001055153">
    <property type="component" value="Unassembled WGS sequence"/>
</dbReference>
<organism evidence="6 7">
    <name type="scientific">Methylobacterium isbiliense</name>
    <dbReference type="NCBI Taxonomy" id="315478"/>
    <lineage>
        <taxon>Bacteria</taxon>
        <taxon>Pseudomonadati</taxon>
        <taxon>Pseudomonadota</taxon>
        <taxon>Alphaproteobacteria</taxon>
        <taxon>Hyphomicrobiales</taxon>
        <taxon>Methylobacteriaceae</taxon>
        <taxon>Methylobacterium</taxon>
    </lineage>
</organism>
<name>A0ABQ4SGY9_9HYPH</name>